<dbReference type="STRING" id="1000565.METUNv1_02731"/>
<organism evidence="7 8">
    <name type="scientific">Methyloversatilis universalis (strain ATCC BAA-1314 / DSM 25237 / JCM 13912 / CCUG 52030 / FAM5)</name>
    <dbReference type="NCBI Taxonomy" id="1000565"/>
    <lineage>
        <taxon>Bacteria</taxon>
        <taxon>Pseudomonadati</taxon>
        <taxon>Pseudomonadota</taxon>
        <taxon>Betaproteobacteria</taxon>
        <taxon>Nitrosomonadales</taxon>
        <taxon>Sterolibacteriaceae</taxon>
        <taxon>Methyloversatilis</taxon>
    </lineage>
</organism>
<dbReference type="EMBL" id="AFHG01000052">
    <property type="protein sequence ID" value="EGK71340.1"/>
    <property type="molecule type" value="Genomic_DNA"/>
</dbReference>
<keyword evidence="1" id="KW-1003">Cell membrane</keyword>
<name>F5REK9_METUF</name>
<dbReference type="GO" id="GO:0005886">
    <property type="term" value="C:plasma membrane"/>
    <property type="evidence" value="ECO:0007669"/>
    <property type="project" value="InterPro"/>
</dbReference>
<dbReference type="eggNOG" id="COG5416">
    <property type="taxonomic scope" value="Bacteria"/>
</dbReference>
<dbReference type="InterPro" id="IPR010445">
    <property type="entry name" value="LapA_dom"/>
</dbReference>
<feature type="domain" description="Lipopolysaccharide assembly protein A" evidence="6">
    <location>
        <begin position="23"/>
        <end position="62"/>
    </location>
</feature>
<evidence type="ECO:0000256" key="2">
    <source>
        <dbReference type="ARBA" id="ARBA00022692"/>
    </source>
</evidence>
<evidence type="ECO:0000256" key="5">
    <source>
        <dbReference type="SAM" id="Phobius"/>
    </source>
</evidence>
<evidence type="ECO:0000313" key="7">
    <source>
        <dbReference type="EMBL" id="EGK71340.1"/>
    </source>
</evidence>
<protein>
    <recommendedName>
        <fullName evidence="6">Lipopolysaccharide assembly protein A domain-containing protein</fullName>
    </recommendedName>
</protein>
<keyword evidence="2 5" id="KW-0812">Transmembrane</keyword>
<evidence type="ECO:0000259" key="6">
    <source>
        <dbReference type="Pfam" id="PF06305"/>
    </source>
</evidence>
<sequence>MAILKWLLRIVVFLLLLGLAARNSDPVTVRFFFGQAWQVELSLVLFILFLVGAVLGAFAGWSLATARATPREERSAQPD</sequence>
<keyword evidence="8" id="KW-1185">Reference proteome</keyword>
<dbReference type="AlphaFoldDB" id="F5REK9"/>
<accession>F5REK9</accession>
<dbReference type="RefSeq" id="WP_008062619.1">
    <property type="nucleotide sequence ID" value="NZ_AFHG01000052.1"/>
</dbReference>
<feature type="transmembrane region" description="Helical" evidence="5">
    <location>
        <begin position="42"/>
        <end position="64"/>
    </location>
</feature>
<comment type="caution">
    <text evidence="7">The sequence shown here is derived from an EMBL/GenBank/DDBJ whole genome shotgun (WGS) entry which is preliminary data.</text>
</comment>
<reference evidence="7 8" key="1">
    <citation type="journal article" date="2011" name="J. Bacteriol.">
        <title>Genome sequence of Methyloversatilis universalis FAM5T, a methylotrophic representative of the order Rhodocyclales.</title>
        <authorList>
            <person name="Kittichotirat W."/>
            <person name="Good N.M."/>
            <person name="Hall R."/>
            <person name="Bringel F."/>
            <person name="Lajus A."/>
            <person name="Medigue C."/>
            <person name="Smalley N.E."/>
            <person name="Beck D."/>
            <person name="Bumgarner R."/>
            <person name="Vuilleumier S."/>
            <person name="Kalyuzhnaya M.G."/>
        </authorList>
    </citation>
    <scope>NUCLEOTIDE SEQUENCE [LARGE SCALE GENOMIC DNA]</scope>
    <source>
        <strain evidence="8">ATCC BAA-1314 / JCM 13912 / FAM5</strain>
    </source>
</reference>
<evidence type="ECO:0000256" key="4">
    <source>
        <dbReference type="ARBA" id="ARBA00023136"/>
    </source>
</evidence>
<proteinExistence type="predicted"/>
<evidence type="ECO:0000256" key="3">
    <source>
        <dbReference type="ARBA" id="ARBA00022989"/>
    </source>
</evidence>
<keyword evidence="4 5" id="KW-0472">Membrane</keyword>
<evidence type="ECO:0000313" key="8">
    <source>
        <dbReference type="Proteomes" id="UP000005019"/>
    </source>
</evidence>
<dbReference type="Proteomes" id="UP000005019">
    <property type="component" value="Unassembled WGS sequence"/>
</dbReference>
<evidence type="ECO:0000256" key="1">
    <source>
        <dbReference type="ARBA" id="ARBA00022475"/>
    </source>
</evidence>
<gene>
    <name evidence="7" type="ORF">METUNv1_02731</name>
</gene>
<keyword evidence="3 5" id="KW-1133">Transmembrane helix</keyword>
<dbReference type="Pfam" id="PF06305">
    <property type="entry name" value="LapA_dom"/>
    <property type="match status" value="1"/>
</dbReference>
<dbReference type="OrthoDB" id="7066519at2"/>